<feature type="transmembrane region" description="Helical" evidence="1">
    <location>
        <begin position="7"/>
        <end position="31"/>
    </location>
</feature>
<keyword evidence="1" id="KW-1133">Transmembrane helix</keyword>
<dbReference type="Proteomes" id="UP001430953">
    <property type="component" value="Unassembled WGS sequence"/>
</dbReference>
<name>A0AAW2GEU7_9HYME</name>
<reference evidence="2 3" key="1">
    <citation type="submission" date="2023-03" db="EMBL/GenBank/DDBJ databases">
        <title>High recombination rates correlate with genetic variation in Cardiocondyla obscurior ants.</title>
        <authorList>
            <person name="Errbii M."/>
        </authorList>
    </citation>
    <scope>NUCLEOTIDE SEQUENCE [LARGE SCALE GENOMIC DNA]</scope>
    <source>
        <strain evidence="2">Alpha-2009</strain>
        <tissue evidence="2">Whole body</tissue>
    </source>
</reference>
<feature type="transmembrane region" description="Helical" evidence="1">
    <location>
        <begin position="37"/>
        <end position="56"/>
    </location>
</feature>
<evidence type="ECO:0000313" key="3">
    <source>
        <dbReference type="Proteomes" id="UP001430953"/>
    </source>
</evidence>
<protein>
    <submittedName>
        <fullName evidence="2">Uncharacterized protein</fullName>
    </submittedName>
</protein>
<evidence type="ECO:0000256" key="1">
    <source>
        <dbReference type="SAM" id="Phobius"/>
    </source>
</evidence>
<accession>A0AAW2GEU7</accession>
<keyword evidence="1" id="KW-0812">Transmembrane</keyword>
<keyword evidence="1" id="KW-0472">Membrane</keyword>
<comment type="caution">
    <text evidence="2">The sequence shown here is derived from an EMBL/GenBank/DDBJ whole genome shotgun (WGS) entry which is preliminary data.</text>
</comment>
<proteinExistence type="predicted"/>
<gene>
    <name evidence="2" type="ORF">PUN28_004624</name>
</gene>
<sequence>MDEEESTLFVSPLVVGSFFIFSVLCSCFIVSLSTPSSLISCFTIPFSVLLGQYSLMRNS</sequence>
<dbReference type="AlphaFoldDB" id="A0AAW2GEU7"/>
<keyword evidence="3" id="KW-1185">Reference proteome</keyword>
<evidence type="ECO:0000313" key="2">
    <source>
        <dbReference type="EMBL" id="KAL0125674.1"/>
    </source>
</evidence>
<organism evidence="2 3">
    <name type="scientific">Cardiocondyla obscurior</name>
    <dbReference type="NCBI Taxonomy" id="286306"/>
    <lineage>
        <taxon>Eukaryota</taxon>
        <taxon>Metazoa</taxon>
        <taxon>Ecdysozoa</taxon>
        <taxon>Arthropoda</taxon>
        <taxon>Hexapoda</taxon>
        <taxon>Insecta</taxon>
        <taxon>Pterygota</taxon>
        <taxon>Neoptera</taxon>
        <taxon>Endopterygota</taxon>
        <taxon>Hymenoptera</taxon>
        <taxon>Apocrita</taxon>
        <taxon>Aculeata</taxon>
        <taxon>Formicoidea</taxon>
        <taxon>Formicidae</taxon>
        <taxon>Myrmicinae</taxon>
        <taxon>Cardiocondyla</taxon>
    </lineage>
</organism>
<dbReference type="EMBL" id="JADYXP020000004">
    <property type="protein sequence ID" value="KAL0125674.1"/>
    <property type="molecule type" value="Genomic_DNA"/>
</dbReference>